<proteinExistence type="predicted"/>
<keyword evidence="2" id="KW-1185">Reference proteome</keyword>
<evidence type="ECO:0000313" key="1">
    <source>
        <dbReference type="EMBL" id="KAE8098494.1"/>
    </source>
</evidence>
<reference evidence="1 2" key="1">
    <citation type="submission" date="2019-06" db="EMBL/GenBank/DDBJ databases">
        <title>A chromosomal-level reference genome of Carpinus fangiana (Coryloideae, Betulaceae).</title>
        <authorList>
            <person name="Yang X."/>
            <person name="Wang Z."/>
            <person name="Zhang L."/>
            <person name="Hao G."/>
            <person name="Liu J."/>
            <person name="Yang Y."/>
        </authorList>
    </citation>
    <scope>NUCLEOTIDE SEQUENCE [LARGE SCALE GENOMIC DNA]</scope>
    <source>
        <strain evidence="1">Cfa_2016G</strain>
        <tissue evidence="1">Leaf</tissue>
    </source>
</reference>
<dbReference type="Proteomes" id="UP000327013">
    <property type="component" value="Chromosome 7"/>
</dbReference>
<evidence type="ECO:0000313" key="2">
    <source>
        <dbReference type="Proteomes" id="UP000327013"/>
    </source>
</evidence>
<protein>
    <submittedName>
        <fullName evidence="1">Uncharacterized protein</fullName>
    </submittedName>
</protein>
<dbReference type="AlphaFoldDB" id="A0A5N6RG87"/>
<sequence length="60" mass="6742">MAAEDMNDISTVLSSIMEESRLDKKAYNDENANSSFDGLQFLMALKKEYKRVHTNGKAAL</sequence>
<name>A0A5N6RG87_9ROSI</name>
<accession>A0A5N6RG87</accession>
<organism evidence="1 2">
    <name type="scientific">Carpinus fangiana</name>
    <dbReference type="NCBI Taxonomy" id="176857"/>
    <lineage>
        <taxon>Eukaryota</taxon>
        <taxon>Viridiplantae</taxon>
        <taxon>Streptophyta</taxon>
        <taxon>Embryophyta</taxon>
        <taxon>Tracheophyta</taxon>
        <taxon>Spermatophyta</taxon>
        <taxon>Magnoliopsida</taxon>
        <taxon>eudicotyledons</taxon>
        <taxon>Gunneridae</taxon>
        <taxon>Pentapetalae</taxon>
        <taxon>rosids</taxon>
        <taxon>fabids</taxon>
        <taxon>Fagales</taxon>
        <taxon>Betulaceae</taxon>
        <taxon>Carpinus</taxon>
    </lineage>
</organism>
<dbReference type="EMBL" id="CM017327">
    <property type="protein sequence ID" value="KAE8098494.1"/>
    <property type="molecule type" value="Genomic_DNA"/>
</dbReference>
<gene>
    <name evidence="1" type="ORF">FH972_016551</name>
</gene>